<evidence type="ECO:0000313" key="1">
    <source>
        <dbReference type="EMBL" id="SEG85631.1"/>
    </source>
</evidence>
<proteinExistence type="predicted"/>
<organism evidence="1 2">
    <name type="scientific">Actinacidiphila yanglinensis</name>
    <dbReference type="NCBI Taxonomy" id="310779"/>
    <lineage>
        <taxon>Bacteria</taxon>
        <taxon>Bacillati</taxon>
        <taxon>Actinomycetota</taxon>
        <taxon>Actinomycetes</taxon>
        <taxon>Kitasatosporales</taxon>
        <taxon>Streptomycetaceae</taxon>
        <taxon>Actinacidiphila</taxon>
    </lineage>
</organism>
<sequence length="191" mass="20740">MLKDDIFGYGFGNAQNMRSWYHDQGYTDSHSRPTAKYYQVAYQSDIDWSMFYWIRGLDDGSFYKQQAKKSRTKVAYDWSKQINEAHYGPSADGCGAVAAGSNCADALTPGQKKAQSAISSLDPTGLMSLAECVQDPDAKQCSIALAEAIPGFGEAFNGADEAAKVAADGTDLLGPFHRLISQTHSLETTQA</sequence>
<dbReference type="RefSeq" id="WP_235032440.1">
    <property type="nucleotide sequence ID" value="NZ_FNVU01000016.1"/>
</dbReference>
<gene>
    <name evidence="1" type="ORF">SAMN05216223_116109</name>
</gene>
<dbReference type="EMBL" id="FNVU01000016">
    <property type="protein sequence ID" value="SEG85631.1"/>
    <property type="molecule type" value="Genomic_DNA"/>
</dbReference>
<dbReference type="Proteomes" id="UP000236754">
    <property type="component" value="Unassembled WGS sequence"/>
</dbReference>
<dbReference type="AlphaFoldDB" id="A0A1H6DKI4"/>
<reference evidence="1 2" key="1">
    <citation type="submission" date="2016-10" db="EMBL/GenBank/DDBJ databases">
        <authorList>
            <person name="de Groot N.N."/>
        </authorList>
    </citation>
    <scope>NUCLEOTIDE SEQUENCE [LARGE SCALE GENOMIC DNA]</scope>
    <source>
        <strain evidence="1 2">CGMCC 4.2023</strain>
    </source>
</reference>
<accession>A0A1H6DKI4</accession>
<name>A0A1H6DKI4_9ACTN</name>
<protein>
    <submittedName>
        <fullName evidence="1">Uncharacterized protein</fullName>
    </submittedName>
</protein>
<evidence type="ECO:0000313" key="2">
    <source>
        <dbReference type="Proteomes" id="UP000236754"/>
    </source>
</evidence>
<keyword evidence="2" id="KW-1185">Reference proteome</keyword>